<feature type="domain" description="Methyltransferase" evidence="1">
    <location>
        <begin position="51"/>
        <end position="172"/>
    </location>
</feature>
<comment type="caution">
    <text evidence="2">The sequence shown here is derived from an EMBL/GenBank/DDBJ whole genome shotgun (WGS) entry which is preliminary data.</text>
</comment>
<dbReference type="InterPro" id="IPR029063">
    <property type="entry name" value="SAM-dependent_MTases_sf"/>
</dbReference>
<dbReference type="SUPFAM" id="SSF53335">
    <property type="entry name" value="S-adenosyl-L-methionine-dependent methyltransferases"/>
    <property type="match status" value="1"/>
</dbReference>
<dbReference type="CDD" id="cd02440">
    <property type="entry name" value="AdoMet_MTases"/>
    <property type="match status" value="1"/>
</dbReference>
<keyword evidence="2" id="KW-0489">Methyltransferase</keyword>
<dbReference type="Pfam" id="PF13847">
    <property type="entry name" value="Methyltransf_31"/>
    <property type="match status" value="1"/>
</dbReference>
<dbReference type="GO" id="GO:0032259">
    <property type="term" value="P:methylation"/>
    <property type="evidence" value="ECO:0007669"/>
    <property type="project" value="UniProtKB-KW"/>
</dbReference>
<evidence type="ECO:0000313" key="2">
    <source>
        <dbReference type="EMBL" id="KUG26008.1"/>
    </source>
</evidence>
<dbReference type="EMBL" id="LNQE01000557">
    <property type="protein sequence ID" value="KUG26008.1"/>
    <property type="molecule type" value="Genomic_DNA"/>
</dbReference>
<dbReference type="Gene3D" id="3.40.50.150">
    <property type="entry name" value="Vaccinia Virus protein VP39"/>
    <property type="match status" value="1"/>
</dbReference>
<organism evidence="2">
    <name type="scientific">hydrocarbon metagenome</name>
    <dbReference type="NCBI Taxonomy" id="938273"/>
    <lineage>
        <taxon>unclassified sequences</taxon>
        <taxon>metagenomes</taxon>
        <taxon>ecological metagenomes</taxon>
    </lineage>
</organism>
<accession>A0A0W8FYL1</accession>
<dbReference type="PANTHER" id="PTHR43861">
    <property type="entry name" value="TRANS-ACONITATE 2-METHYLTRANSFERASE-RELATED"/>
    <property type="match status" value="1"/>
</dbReference>
<reference evidence="2" key="1">
    <citation type="journal article" date="2015" name="Proc. Natl. Acad. Sci. U.S.A.">
        <title>Networks of energetic and metabolic interactions define dynamics in microbial communities.</title>
        <authorList>
            <person name="Embree M."/>
            <person name="Liu J.K."/>
            <person name="Al-Bassam M.M."/>
            <person name="Zengler K."/>
        </authorList>
    </citation>
    <scope>NUCLEOTIDE SEQUENCE</scope>
</reference>
<evidence type="ECO:0000259" key="1">
    <source>
        <dbReference type="Pfam" id="PF13847"/>
    </source>
</evidence>
<keyword evidence="2" id="KW-0808">Transferase</keyword>
<name>A0A0W8FYL1_9ZZZZ</name>
<dbReference type="InterPro" id="IPR025714">
    <property type="entry name" value="Methyltranfer_dom"/>
</dbReference>
<sequence length="259" mass="29218">MSEKTQKSIADSLETNERMLPYLPYLLQDLWAMGCSLNQIISIVSSLKLPSQNTKVLDLGCGKGAVSINLALKFGFSVTGVDAMQVFLDEANEKSIEYNVSHLCNFIKADINDFIKSSHNFSIVILASLGGILGTYNETISKIRTQVKSGGYIVIDDGYLKEGIKLERKGYEHYRTHHKAIMELSAFGDKIINEINTSQINSTINNEYSKLIKKRGEELIKEKPELYDLINTYVENQFVECEVIEKYLEGALWLIQKKS</sequence>
<protein>
    <submittedName>
        <fullName evidence="2">Putative methyltransferase</fullName>
    </submittedName>
</protein>
<dbReference type="GO" id="GO:0008168">
    <property type="term" value="F:methyltransferase activity"/>
    <property type="evidence" value="ECO:0007669"/>
    <property type="project" value="UniProtKB-KW"/>
</dbReference>
<dbReference type="AlphaFoldDB" id="A0A0W8FYL1"/>
<gene>
    <name evidence="2" type="ORF">ASZ90_004159</name>
</gene>
<proteinExistence type="predicted"/>